<feature type="transmembrane region" description="Helical" evidence="2">
    <location>
        <begin position="146"/>
        <end position="171"/>
    </location>
</feature>
<feature type="transmembrane region" description="Helical" evidence="2">
    <location>
        <begin position="271"/>
        <end position="289"/>
    </location>
</feature>
<sequence>MRSIRCLIILVVLVFLVTGCSTNNSALTNLPSSPVTENAEQTEMEKPGVFEKLIADAIVAIPNWIINFIGLQDINDLVFGLKVDNSMAYGLFPMQVWKSIVNIFGIQTSIIGYLLVLALLTWMLIIAFRAGTSEGQTSIRDMVNGFLVYLCAMYFGSYLFQMVFGINTFLIKIGYLAFTSSLEKIGISAEGLNFFNLLVYAIGGGETAGGIGAISVVEGGLAGAYSALITGGSAIPFIGAGIGIAAASLLFASVCFVALFNFQYTMRMMMIAAHFVYFPIVAYSSIFPASRRSFDVWFRSLLSIVLVQGFQALFLGFFYVILFGISFMSKLIILTCGLIILMTIPIFVGMALGGPGGLMGAAVSFMGLNGMHGLNKSHKYSALSRGKPSHGSEPIVAGSNPTTKPKTVGQASAFISSPNMSTLMPKMTSSIKQTGQRLGKASVKSAPYAAGAFALGTGAAVVGSAVTAITGNMGMGAQIGSTIMNSTMGMSNRQKAGFSSSQSLNQIQPKPEATESKSSTEEYSRLSNQYLAQYRSGMNYMNRQVDEDGNVSSKFTPRPTVESTKPQISPYTGQTMKAYIPKKQKEQMLKNSVQKNNPSLFNNIAQVSPQLNSRAGESVNINLEPSSINKQTMGSPIRTSIESTEKKNKNDEMVGSSRKELPKKVVDHVNMNRPPNPQ</sequence>
<evidence type="ECO:0000313" key="3">
    <source>
        <dbReference type="EMBL" id="QDX90998.1"/>
    </source>
</evidence>
<feature type="compositionally biased region" description="Basic and acidic residues" evidence="1">
    <location>
        <begin position="512"/>
        <end position="524"/>
    </location>
</feature>
<dbReference type="PROSITE" id="PS51257">
    <property type="entry name" value="PROKAR_LIPOPROTEIN"/>
    <property type="match status" value="1"/>
</dbReference>
<feature type="region of interest" description="Disordered" evidence="1">
    <location>
        <begin position="627"/>
        <end position="678"/>
    </location>
</feature>
<feature type="transmembrane region" description="Helical" evidence="2">
    <location>
        <begin position="331"/>
        <end position="352"/>
    </location>
</feature>
<dbReference type="Proteomes" id="UP000319432">
    <property type="component" value="Plasmid p1821L01"/>
</dbReference>
<feature type="transmembrane region" description="Helical" evidence="2">
    <location>
        <begin position="100"/>
        <end position="125"/>
    </location>
</feature>
<keyword evidence="2" id="KW-0812">Transmembrane</keyword>
<reference evidence="3 4" key="1">
    <citation type="submission" date="2018-11" db="EMBL/GenBank/DDBJ databases">
        <title>Phylogenetic determinants of toxin gene distribution in genomes of Brevibacillus laterosporus.</title>
        <authorList>
            <person name="Glare T.R."/>
            <person name="Durrant A."/>
            <person name="Berry C."/>
            <person name="Palma L."/>
            <person name="Ormskirk M."/>
            <person name="Cox M.O."/>
        </authorList>
    </citation>
    <scope>NUCLEOTIDE SEQUENCE [LARGE SCALE GENOMIC DNA]</scope>
    <source>
        <strain evidence="3 4">1821L</strain>
        <plasmid evidence="3 4">p1821L01</plasmid>
    </source>
</reference>
<keyword evidence="3" id="KW-0614">Plasmid</keyword>
<proteinExistence type="predicted"/>
<name>A0A518V1Y7_BRELA</name>
<feature type="region of interest" description="Disordered" evidence="1">
    <location>
        <begin position="491"/>
        <end position="524"/>
    </location>
</feature>
<evidence type="ECO:0000256" key="1">
    <source>
        <dbReference type="SAM" id="MobiDB-lite"/>
    </source>
</evidence>
<feature type="compositionally biased region" description="Basic and acidic residues" evidence="1">
    <location>
        <begin position="643"/>
        <end position="667"/>
    </location>
</feature>
<keyword evidence="2" id="KW-0472">Membrane</keyword>
<keyword evidence="4" id="KW-1185">Reference proteome</keyword>
<protein>
    <submittedName>
        <fullName evidence="3">Uncharacterized protein</fullName>
    </submittedName>
</protein>
<feature type="compositionally biased region" description="Polar residues" evidence="1">
    <location>
        <begin position="627"/>
        <end position="642"/>
    </location>
</feature>
<gene>
    <name evidence="3" type="ORF">EEL30_00575</name>
</gene>
<feature type="region of interest" description="Disordered" evidence="1">
    <location>
        <begin position="381"/>
        <end position="407"/>
    </location>
</feature>
<organism evidence="3 4">
    <name type="scientific">Brevibacillus laterosporus</name>
    <name type="common">Bacillus laterosporus</name>
    <dbReference type="NCBI Taxonomy" id="1465"/>
    <lineage>
        <taxon>Bacteria</taxon>
        <taxon>Bacillati</taxon>
        <taxon>Bacillota</taxon>
        <taxon>Bacilli</taxon>
        <taxon>Bacillales</taxon>
        <taxon>Paenibacillaceae</taxon>
        <taxon>Brevibacillus</taxon>
    </lineage>
</organism>
<keyword evidence="2" id="KW-1133">Transmembrane helix</keyword>
<dbReference type="AlphaFoldDB" id="A0A518V1Y7"/>
<feature type="compositionally biased region" description="Polar residues" evidence="1">
    <location>
        <begin position="491"/>
        <end position="508"/>
    </location>
</feature>
<dbReference type="EMBL" id="CP033461">
    <property type="protein sequence ID" value="QDX90998.1"/>
    <property type="molecule type" value="Genomic_DNA"/>
</dbReference>
<feature type="transmembrane region" description="Helical" evidence="2">
    <location>
        <begin position="234"/>
        <end position="259"/>
    </location>
</feature>
<evidence type="ECO:0000256" key="2">
    <source>
        <dbReference type="SAM" id="Phobius"/>
    </source>
</evidence>
<feature type="transmembrane region" description="Helical" evidence="2">
    <location>
        <begin position="301"/>
        <end position="324"/>
    </location>
</feature>
<accession>A0A518V1Y7</accession>
<geneLocation type="plasmid" evidence="3 4">
    <name>p1821L01</name>
</geneLocation>
<evidence type="ECO:0000313" key="4">
    <source>
        <dbReference type="Proteomes" id="UP000319432"/>
    </source>
</evidence>